<dbReference type="SMART" id="SM00267">
    <property type="entry name" value="GGDEF"/>
    <property type="match status" value="1"/>
</dbReference>
<accession>A0ABR9SCZ0</accession>
<evidence type="ECO:0000313" key="2">
    <source>
        <dbReference type="EMBL" id="MBE7940226.1"/>
    </source>
</evidence>
<name>A0ABR9SCZ0_9BURK</name>
<evidence type="ECO:0000259" key="1">
    <source>
        <dbReference type="PROSITE" id="PS50887"/>
    </source>
</evidence>
<dbReference type="Proteomes" id="UP000715965">
    <property type="component" value="Unassembled WGS sequence"/>
</dbReference>
<reference evidence="2 3" key="1">
    <citation type="submission" date="2020-10" db="EMBL/GenBank/DDBJ databases">
        <title>Draft genome of Ramlibacter aquaticus LMG 30558.</title>
        <authorList>
            <person name="Props R."/>
        </authorList>
    </citation>
    <scope>NUCLEOTIDE SEQUENCE [LARGE SCALE GENOMIC DNA]</scope>
    <source>
        <strain evidence="2 3">LMG 30558</strain>
    </source>
</reference>
<dbReference type="PROSITE" id="PS50887">
    <property type="entry name" value="GGDEF"/>
    <property type="match status" value="1"/>
</dbReference>
<gene>
    <name evidence="2" type="ORF">IM725_06550</name>
</gene>
<dbReference type="RefSeq" id="WP_193779770.1">
    <property type="nucleotide sequence ID" value="NZ_JADDOJ010000018.1"/>
</dbReference>
<feature type="domain" description="GGDEF" evidence="1">
    <location>
        <begin position="52"/>
        <end position="185"/>
    </location>
</feature>
<dbReference type="InterPro" id="IPR029787">
    <property type="entry name" value="Nucleotide_cyclase"/>
</dbReference>
<dbReference type="InterPro" id="IPR000160">
    <property type="entry name" value="GGDEF_dom"/>
</dbReference>
<proteinExistence type="predicted"/>
<dbReference type="EMBL" id="JADDOJ010000018">
    <property type="protein sequence ID" value="MBE7940226.1"/>
    <property type="molecule type" value="Genomic_DNA"/>
</dbReference>
<dbReference type="Gene3D" id="3.30.70.270">
    <property type="match status" value="1"/>
</dbReference>
<sequence>MARPRPQAWLRKVSRLWQRPAPQGEALDPSTGLLSAEALRQRAAPLLAAGSAPVTVVLFELGDLREVREIYGQRVRRAIMQQWVRKLRAAAGHRGLAARTGAEQFLLVLPGTSPEQAQPLLARHVGSPPRLEFDPRGLELVLVPDMVIEVAAEDERDIQPIHARLHAALEAQREAERRRQHYLELERARHSRPMPMLVPARRRR</sequence>
<dbReference type="InterPro" id="IPR043128">
    <property type="entry name" value="Rev_trsase/Diguanyl_cyclase"/>
</dbReference>
<dbReference type="SUPFAM" id="SSF55073">
    <property type="entry name" value="Nucleotide cyclase"/>
    <property type="match status" value="1"/>
</dbReference>
<keyword evidence="3" id="KW-1185">Reference proteome</keyword>
<protein>
    <submittedName>
        <fullName evidence="2">Diguanylate cyclase</fullName>
    </submittedName>
</protein>
<dbReference type="Pfam" id="PF00990">
    <property type="entry name" value="GGDEF"/>
    <property type="match status" value="1"/>
</dbReference>
<comment type="caution">
    <text evidence="2">The sequence shown here is derived from an EMBL/GenBank/DDBJ whole genome shotgun (WGS) entry which is preliminary data.</text>
</comment>
<evidence type="ECO:0000313" key="3">
    <source>
        <dbReference type="Proteomes" id="UP000715965"/>
    </source>
</evidence>
<organism evidence="2 3">
    <name type="scientific">Ramlibacter aquaticus</name>
    <dbReference type="NCBI Taxonomy" id="2780094"/>
    <lineage>
        <taxon>Bacteria</taxon>
        <taxon>Pseudomonadati</taxon>
        <taxon>Pseudomonadota</taxon>
        <taxon>Betaproteobacteria</taxon>
        <taxon>Burkholderiales</taxon>
        <taxon>Comamonadaceae</taxon>
        <taxon>Ramlibacter</taxon>
    </lineage>
</organism>